<dbReference type="AlphaFoldDB" id="A0AAV9I3U5"/>
<dbReference type="InterPro" id="IPR007361">
    <property type="entry name" value="DUF427"/>
</dbReference>
<accession>A0AAV9I3U5</accession>
<dbReference type="PANTHER" id="PTHR43058">
    <property type="entry name" value="SLR0655 PROTEIN"/>
    <property type="match status" value="1"/>
</dbReference>
<dbReference type="InterPro" id="IPR038694">
    <property type="entry name" value="DUF427_sf"/>
</dbReference>
<keyword evidence="3" id="KW-1185">Reference proteome</keyword>
<sequence>MSNSEDLKEESVWDYPRPPRLEKTKHRLRVIHRGKVIADTKDGYRILETSHPPTYYFPPESVDWSLLRESKRKTFCEFKGVASYYNVVVGDAFVENGAWCYPEATGLYKPIAGYLSFYGSKFDEAYVGNERIIPQEGDFYGGWITKNLKGPFKGAPGTGFW</sequence>
<proteinExistence type="predicted"/>
<organism evidence="2 3">
    <name type="scientific">Galdieria yellowstonensis</name>
    <dbReference type="NCBI Taxonomy" id="3028027"/>
    <lineage>
        <taxon>Eukaryota</taxon>
        <taxon>Rhodophyta</taxon>
        <taxon>Bangiophyceae</taxon>
        <taxon>Galdieriales</taxon>
        <taxon>Galdieriaceae</taxon>
        <taxon>Galdieria</taxon>
    </lineage>
</organism>
<feature type="domain" description="DUF427" evidence="1">
    <location>
        <begin position="29"/>
        <end position="118"/>
    </location>
</feature>
<evidence type="ECO:0000313" key="3">
    <source>
        <dbReference type="Proteomes" id="UP001300502"/>
    </source>
</evidence>
<evidence type="ECO:0000259" key="1">
    <source>
        <dbReference type="Pfam" id="PF04248"/>
    </source>
</evidence>
<dbReference type="EMBL" id="JANCYU010000008">
    <property type="protein sequence ID" value="KAK4522812.1"/>
    <property type="molecule type" value="Genomic_DNA"/>
</dbReference>
<evidence type="ECO:0000313" key="2">
    <source>
        <dbReference type="EMBL" id="KAK4522812.1"/>
    </source>
</evidence>
<dbReference type="Pfam" id="PF04248">
    <property type="entry name" value="NTP_transf_9"/>
    <property type="match status" value="1"/>
</dbReference>
<dbReference type="PANTHER" id="PTHR43058:SF1">
    <property type="entry name" value="DUF427 DOMAIN-CONTAINING PROTEIN"/>
    <property type="match status" value="1"/>
</dbReference>
<dbReference type="Proteomes" id="UP001300502">
    <property type="component" value="Unassembled WGS sequence"/>
</dbReference>
<gene>
    <name evidence="2" type="ORF">GAYE_PCTG30G0702</name>
</gene>
<dbReference type="Gene3D" id="2.170.150.40">
    <property type="entry name" value="Domain of unknown function (DUF427)"/>
    <property type="match status" value="1"/>
</dbReference>
<protein>
    <recommendedName>
        <fullName evidence="1">DUF427 domain-containing protein</fullName>
    </recommendedName>
</protein>
<comment type="caution">
    <text evidence="2">The sequence shown here is derived from an EMBL/GenBank/DDBJ whole genome shotgun (WGS) entry which is preliminary data.</text>
</comment>
<reference evidence="2 3" key="1">
    <citation type="submission" date="2022-07" db="EMBL/GenBank/DDBJ databases">
        <title>Genome-wide signatures of adaptation to extreme environments.</title>
        <authorList>
            <person name="Cho C.H."/>
            <person name="Yoon H.S."/>
        </authorList>
    </citation>
    <scope>NUCLEOTIDE SEQUENCE [LARGE SCALE GENOMIC DNA]</scope>
    <source>
        <strain evidence="2 3">108.79 E11</strain>
    </source>
</reference>
<name>A0AAV9I3U5_9RHOD</name>